<dbReference type="RefSeq" id="WP_345591863.1">
    <property type="nucleotide sequence ID" value="NZ_BAABJG010000029.1"/>
</dbReference>
<name>A0ABW3UN93_9BACL</name>
<accession>A0ABW3UN93</accession>
<sequence>MKINRVIYNVPTRKRILALTFNMAYGHRVPVQLLSLLKARGVKKATFFVTGEWVQLNPGIAKRIQQMGFDIASHGHRHEDYTSHSNAWIERDVKAAKRAIVNATGAKTNMIRTPSGDLDSRVIKKLLSIKQTIVHWDTDSLDWKYKNVKKIVQRVLPNIHPGAIVLLHGCDPWPQTLKALPIILDGIKKKGYTLVTVNELLSGIRPKTNRKKSFNAR</sequence>
<dbReference type="Gene3D" id="3.20.20.370">
    <property type="entry name" value="Glycoside hydrolase/deacetylase"/>
    <property type="match status" value="1"/>
</dbReference>
<feature type="domain" description="NodB homology" evidence="1">
    <location>
        <begin position="15"/>
        <end position="195"/>
    </location>
</feature>
<evidence type="ECO:0000259" key="1">
    <source>
        <dbReference type="PROSITE" id="PS51677"/>
    </source>
</evidence>
<dbReference type="EMBL" id="JBHTLU010000014">
    <property type="protein sequence ID" value="MFD1220894.1"/>
    <property type="molecule type" value="Genomic_DNA"/>
</dbReference>
<protein>
    <submittedName>
        <fullName evidence="2">Polysaccharide deacetylase family protein</fullName>
    </submittedName>
</protein>
<comment type="caution">
    <text evidence="2">The sequence shown here is derived from an EMBL/GenBank/DDBJ whole genome shotgun (WGS) entry which is preliminary data.</text>
</comment>
<keyword evidence="3" id="KW-1185">Reference proteome</keyword>
<reference evidence="3" key="1">
    <citation type="journal article" date="2019" name="Int. J. Syst. Evol. Microbiol.">
        <title>The Global Catalogue of Microorganisms (GCM) 10K type strain sequencing project: providing services to taxonomists for standard genome sequencing and annotation.</title>
        <authorList>
            <consortium name="The Broad Institute Genomics Platform"/>
            <consortium name="The Broad Institute Genome Sequencing Center for Infectious Disease"/>
            <person name="Wu L."/>
            <person name="Ma J."/>
        </authorList>
    </citation>
    <scope>NUCLEOTIDE SEQUENCE [LARGE SCALE GENOMIC DNA]</scope>
    <source>
        <strain evidence="3">CCUG 53270</strain>
    </source>
</reference>
<proteinExistence type="predicted"/>
<dbReference type="PANTHER" id="PTHR10587:SF128">
    <property type="entry name" value="POLYSACCHARIDE DEACETYLASE PDAB-RELATED"/>
    <property type="match status" value="1"/>
</dbReference>
<dbReference type="Proteomes" id="UP001597180">
    <property type="component" value="Unassembled WGS sequence"/>
</dbReference>
<dbReference type="Pfam" id="PF01522">
    <property type="entry name" value="Polysacc_deac_1"/>
    <property type="match status" value="1"/>
</dbReference>
<dbReference type="InterPro" id="IPR002509">
    <property type="entry name" value="NODB_dom"/>
</dbReference>
<evidence type="ECO:0000313" key="2">
    <source>
        <dbReference type="EMBL" id="MFD1220894.1"/>
    </source>
</evidence>
<dbReference type="InterPro" id="IPR050248">
    <property type="entry name" value="Polysacc_deacetylase_ArnD"/>
</dbReference>
<dbReference type="InterPro" id="IPR011330">
    <property type="entry name" value="Glyco_hydro/deAcase_b/a-brl"/>
</dbReference>
<dbReference type="PANTHER" id="PTHR10587">
    <property type="entry name" value="GLYCOSYL TRANSFERASE-RELATED"/>
    <property type="match status" value="1"/>
</dbReference>
<dbReference type="SUPFAM" id="SSF88713">
    <property type="entry name" value="Glycoside hydrolase/deacetylase"/>
    <property type="match status" value="1"/>
</dbReference>
<organism evidence="2 3">
    <name type="scientific">Paenibacillus vulneris</name>
    <dbReference type="NCBI Taxonomy" id="1133364"/>
    <lineage>
        <taxon>Bacteria</taxon>
        <taxon>Bacillati</taxon>
        <taxon>Bacillota</taxon>
        <taxon>Bacilli</taxon>
        <taxon>Bacillales</taxon>
        <taxon>Paenibacillaceae</taxon>
        <taxon>Paenibacillus</taxon>
    </lineage>
</organism>
<evidence type="ECO:0000313" key="3">
    <source>
        <dbReference type="Proteomes" id="UP001597180"/>
    </source>
</evidence>
<dbReference type="PROSITE" id="PS51677">
    <property type="entry name" value="NODB"/>
    <property type="match status" value="1"/>
</dbReference>
<gene>
    <name evidence="2" type="ORF">ACFQ4B_12280</name>
</gene>